<comment type="subcellular location">
    <subcellularLocation>
        <location evidence="1">Bacterial flagellum basal body</location>
    </subcellularLocation>
</comment>
<dbReference type="InterPro" id="IPR011491">
    <property type="entry name" value="FlgE_D2"/>
</dbReference>
<feature type="domain" description="Flagellar hook protein FlgE D2" evidence="7">
    <location>
        <begin position="204"/>
        <end position="403"/>
    </location>
</feature>
<dbReference type="AlphaFoldDB" id="A0A0W8G4Q3"/>
<keyword evidence="9" id="KW-0969">Cilium</keyword>
<evidence type="ECO:0000259" key="8">
    <source>
        <dbReference type="Pfam" id="PF22692"/>
    </source>
</evidence>
<proteinExistence type="inferred from homology"/>
<accession>A0A0W8G4Q3</accession>
<feature type="domain" description="Flagellar basal body rod protein N-terminal" evidence="5">
    <location>
        <begin position="7"/>
        <end position="34"/>
    </location>
</feature>
<dbReference type="PANTHER" id="PTHR30435:SF1">
    <property type="entry name" value="FLAGELLAR HOOK PROTEIN FLGE"/>
    <property type="match status" value="1"/>
</dbReference>
<evidence type="ECO:0000259" key="7">
    <source>
        <dbReference type="Pfam" id="PF07559"/>
    </source>
</evidence>
<dbReference type="PANTHER" id="PTHR30435">
    <property type="entry name" value="FLAGELLAR PROTEIN"/>
    <property type="match status" value="1"/>
</dbReference>
<dbReference type="GO" id="GO:0009424">
    <property type="term" value="C:bacterial-type flagellum hook"/>
    <property type="evidence" value="ECO:0007669"/>
    <property type="project" value="TreeGrafter"/>
</dbReference>
<dbReference type="Gene3D" id="2.60.98.20">
    <property type="entry name" value="Flagellar hook protein FlgE"/>
    <property type="match status" value="1"/>
</dbReference>
<sequence>MGALWAGVTGLTTYSQSIGVTSNNLANVNTIGYRRSYALFDDLMSQNATSSSGNAQIGLGVQLSNILNSYRTGGMETTTTSMDMAIQGDRGFFQVRDSGSGNLYYTRAGAFRFDNSGYLVDTNGYRVQGWAVDQDAVAAAKANGVTLSRTPTTGGVTDILLNQLRIDGRATSNLSVITNLDSTTSSRVNDPVNPFFTMFQSYNYDPADPDASLVSNASYQTSITVYDSQGQKRELTLTYSKALTDSGKEYWEYMVSMDPAEDGRAITAGTSKAGVLMIGTLTFNDDGTMDNMTAFTLSETASSAASLGSWVPADLTAGGLPQFSATFLSASGGGALAPVTMSTNLGISSANGWGAAMPATAAGMGTSTANTLGINSADVTLAANATTNYATTSYTLTYNQNGYGEGYLIDVSVNGSGVVTGSFSNGQDVGLYVVSLADFVNADGLRREGNNLFSATPDAGAKIEGAPGTGIFDKVAGYTLESSNVDMSTEMVMLITGQRALQSNTKVVTTADEMMKKALEIKR</sequence>
<feature type="domain" description="Flagellar hook protein FlgE/F/G-like D1" evidence="8">
    <location>
        <begin position="85"/>
        <end position="135"/>
    </location>
</feature>
<gene>
    <name evidence="9" type="ORF">ASZ90_001997</name>
</gene>
<evidence type="ECO:0000256" key="1">
    <source>
        <dbReference type="ARBA" id="ARBA00004117"/>
    </source>
</evidence>
<comment type="caution">
    <text evidence="9">The sequence shown here is derived from an EMBL/GenBank/DDBJ whole genome shotgun (WGS) entry which is preliminary data.</text>
</comment>
<evidence type="ECO:0000313" key="9">
    <source>
        <dbReference type="EMBL" id="KUG28152.1"/>
    </source>
</evidence>
<dbReference type="GO" id="GO:0005829">
    <property type="term" value="C:cytosol"/>
    <property type="evidence" value="ECO:0007669"/>
    <property type="project" value="TreeGrafter"/>
</dbReference>
<dbReference type="Pfam" id="PF00460">
    <property type="entry name" value="Flg_bb_rod"/>
    <property type="match status" value="1"/>
</dbReference>
<evidence type="ECO:0000256" key="3">
    <source>
        <dbReference type="ARBA" id="ARBA00019015"/>
    </source>
</evidence>
<dbReference type="InterPro" id="IPR037925">
    <property type="entry name" value="FlgE/F/G-like"/>
</dbReference>
<evidence type="ECO:0000259" key="6">
    <source>
        <dbReference type="Pfam" id="PF06429"/>
    </source>
</evidence>
<dbReference type="EMBL" id="LNQE01000256">
    <property type="protein sequence ID" value="KUG28152.1"/>
    <property type="molecule type" value="Genomic_DNA"/>
</dbReference>
<keyword evidence="9" id="KW-0282">Flagellum</keyword>
<feature type="domain" description="Flagellar basal-body/hook protein C-terminal" evidence="6">
    <location>
        <begin position="479"/>
        <end position="520"/>
    </location>
</feature>
<name>A0A0W8G4Q3_9ZZZZ</name>
<dbReference type="NCBIfam" id="TIGR03506">
    <property type="entry name" value="FlgEFG_subfam"/>
    <property type="match status" value="1"/>
</dbReference>
<dbReference type="GO" id="GO:0009425">
    <property type="term" value="C:bacterial-type flagellum basal body"/>
    <property type="evidence" value="ECO:0007669"/>
    <property type="project" value="UniProtKB-SubCell"/>
</dbReference>
<dbReference type="InterPro" id="IPR020013">
    <property type="entry name" value="Flagellar_FlgE/F/G"/>
</dbReference>
<dbReference type="Pfam" id="PF22692">
    <property type="entry name" value="LlgE_F_G_D1"/>
    <property type="match status" value="1"/>
</dbReference>
<reference evidence="9" key="1">
    <citation type="journal article" date="2015" name="Proc. Natl. Acad. Sci. U.S.A.">
        <title>Networks of energetic and metabolic interactions define dynamics in microbial communities.</title>
        <authorList>
            <person name="Embree M."/>
            <person name="Liu J.K."/>
            <person name="Al-Bassam M.M."/>
            <person name="Zengler K."/>
        </authorList>
    </citation>
    <scope>NUCLEOTIDE SEQUENCE</scope>
</reference>
<dbReference type="Pfam" id="PF06429">
    <property type="entry name" value="Flg_bbr_C"/>
    <property type="match status" value="1"/>
</dbReference>
<dbReference type="GO" id="GO:0071978">
    <property type="term" value="P:bacterial-type flagellum-dependent swarming motility"/>
    <property type="evidence" value="ECO:0007669"/>
    <property type="project" value="TreeGrafter"/>
</dbReference>
<keyword evidence="4" id="KW-0975">Bacterial flagellum</keyword>
<organism evidence="9">
    <name type="scientific">hydrocarbon metagenome</name>
    <dbReference type="NCBI Taxonomy" id="938273"/>
    <lineage>
        <taxon>unclassified sequences</taxon>
        <taxon>metagenomes</taxon>
        <taxon>ecological metagenomes</taxon>
    </lineage>
</organism>
<evidence type="ECO:0000259" key="5">
    <source>
        <dbReference type="Pfam" id="PF00460"/>
    </source>
</evidence>
<dbReference type="PROSITE" id="PS00588">
    <property type="entry name" value="FLAGELLA_BB_ROD"/>
    <property type="match status" value="1"/>
</dbReference>
<protein>
    <recommendedName>
        <fullName evidence="3">Flagellar hook protein FlgE</fullName>
    </recommendedName>
</protein>
<dbReference type="InterPro" id="IPR001444">
    <property type="entry name" value="Flag_bb_rod_N"/>
</dbReference>
<comment type="similarity">
    <text evidence="2">Belongs to the flagella basal body rod proteins family.</text>
</comment>
<keyword evidence="9" id="KW-0966">Cell projection</keyword>
<dbReference type="Pfam" id="PF07559">
    <property type="entry name" value="FlgE_D2"/>
    <property type="match status" value="1"/>
</dbReference>
<dbReference type="InterPro" id="IPR037058">
    <property type="entry name" value="Falgellar_hook_FlgE_sf"/>
</dbReference>
<dbReference type="SUPFAM" id="SSF117143">
    <property type="entry name" value="Flagellar hook protein flgE"/>
    <property type="match status" value="1"/>
</dbReference>
<dbReference type="InterPro" id="IPR010930">
    <property type="entry name" value="Flg_bb/hook_C_dom"/>
</dbReference>
<evidence type="ECO:0000256" key="2">
    <source>
        <dbReference type="ARBA" id="ARBA00009677"/>
    </source>
</evidence>
<evidence type="ECO:0000256" key="4">
    <source>
        <dbReference type="ARBA" id="ARBA00023143"/>
    </source>
</evidence>
<dbReference type="InterPro" id="IPR019776">
    <property type="entry name" value="Flagellar_basal_body_rod_CS"/>
</dbReference>
<dbReference type="InterPro" id="IPR053967">
    <property type="entry name" value="LlgE_F_G-like_D1"/>
</dbReference>